<dbReference type="PANTHER" id="PTHR32154:SF0">
    <property type="entry name" value="PYRUVATE-FLAVODOXIN OXIDOREDUCTASE-RELATED"/>
    <property type="match status" value="1"/>
</dbReference>
<protein>
    <submittedName>
        <fullName evidence="5">Pyruvate ferredoxin oxidoreductase</fullName>
    </submittedName>
</protein>
<dbReference type="Gene3D" id="3.40.50.970">
    <property type="match status" value="1"/>
</dbReference>
<dbReference type="EMBL" id="JADKNH010000019">
    <property type="protein sequence ID" value="MBF4695740.1"/>
    <property type="molecule type" value="Genomic_DNA"/>
</dbReference>
<dbReference type="SUPFAM" id="SSF52922">
    <property type="entry name" value="TK C-terminal domain-like"/>
    <property type="match status" value="1"/>
</dbReference>
<evidence type="ECO:0000313" key="6">
    <source>
        <dbReference type="Proteomes" id="UP000614200"/>
    </source>
</evidence>
<dbReference type="Pfam" id="PF17147">
    <property type="entry name" value="PFOR_II"/>
    <property type="match status" value="1"/>
</dbReference>
<gene>
    <name evidence="5" type="primary">porA</name>
    <name evidence="5" type="ORF">ISU02_21805</name>
</gene>
<comment type="similarity">
    <text evidence="1">Belongs to the pyruvate:ferredoxin/flavodoxin oxidoreductase family.</text>
</comment>
<organism evidence="5 6">
    <name type="scientific">Fusibacter ferrireducens</name>
    <dbReference type="NCBI Taxonomy" id="2785058"/>
    <lineage>
        <taxon>Bacteria</taxon>
        <taxon>Bacillati</taxon>
        <taxon>Bacillota</taxon>
        <taxon>Clostridia</taxon>
        <taxon>Eubacteriales</taxon>
        <taxon>Eubacteriales Family XII. Incertae Sedis</taxon>
        <taxon>Fusibacter</taxon>
    </lineage>
</organism>
<keyword evidence="5" id="KW-0670">Pyruvate</keyword>
<evidence type="ECO:0000259" key="4">
    <source>
        <dbReference type="Pfam" id="PF17147"/>
    </source>
</evidence>
<evidence type="ECO:0000259" key="3">
    <source>
        <dbReference type="Pfam" id="PF01855"/>
    </source>
</evidence>
<dbReference type="RefSeq" id="WP_194703977.1">
    <property type="nucleotide sequence ID" value="NZ_JADKNH010000019.1"/>
</dbReference>
<comment type="caution">
    <text evidence="5">The sequence shown here is derived from an EMBL/GenBank/DDBJ whole genome shotgun (WGS) entry which is preliminary data.</text>
</comment>
<keyword evidence="6" id="KW-1185">Reference proteome</keyword>
<feature type="domain" description="Pyruvate:ferredoxin oxidoreductase core" evidence="4">
    <location>
        <begin position="263"/>
        <end position="365"/>
    </location>
</feature>
<proteinExistence type="inferred from homology"/>
<reference evidence="5 6" key="1">
    <citation type="submission" date="2020-11" db="EMBL/GenBank/DDBJ databases">
        <title>Fusibacter basophilias sp. nov.</title>
        <authorList>
            <person name="Qiu D."/>
        </authorList>
    </citation>
    <scope>NUCLEOTIDE SEQUENCE [LARGE SCALE GENOMIC DNA]</scope>
    <source>
        <strain evidence="5 6">Q10-2</strain>
    </source>
</reference>
<dbReference type="InterPro" id="IPR009014">
    <property type="entry name" value="Transketo_C/PFOR_II"/>
</dbReference>
<keyword evidence="2" id="KW-0560">Oxidoreductase</keyword>
<dbReference type="InterPro" id="IPR050722">
    <property type="entry name" value="Pyruvate:ferred/Flavod_OxRd"/>
</dbReference>
<feature type="domain" description="Pyruvate flavodoxin/ferredoxin oxidoreductase pyrimidine binding" evidence="3">
    <location>
        <begin position="17"/>
        <end position="239"/>
    </location>
</feature>
<dbReference type="InterPro" id="IPR002880">
    <property type="entry name" value="Pyrv_Fd/Flavodoxin_OxRdtase_N"/>
</dbReference>
<accession>A0ABR9ZZ59</accession>
<dbReference type="Gene3D" id="3.40.50.920">
    <property type="match status" value="1"/>
</dbReference>
<evidence type="ECO:0000313" key="5">
    <source>
        <dbReference type="EMBL" id="MBF4695740.1"/>
    </source>
</evidence>
<dbReference type="Pfam" id="PF01855">
    <property type="entry name" value="POR_N"/>
    <property type="match status" value="1"/>
</dbReference>
<evidence type="ECO:0000256" key="1">
    <source>
        <dbReference type="ARBA" id="ARBA00009032"/>
    </source>
</evidence>
<dbReference type="Proteomes" id="UP000614200">
    <property type="component" value="Unassembled WGS sequence"/>
</dbReference>
<dbReference type="PANTHER" id="PTHR32154">
    <property type="entry name" value="PYRUVATE-FLAVODOXIN OXIDOREDUCTASE-RELATED"/>
    <property type="match status" value="1"/>
</dbReference>
<dbReference type="SUPFAM" id="SSF52518">
    <property type="entry name" value="Thiamin diphosphate-binding fold (THDP-binding)"/>
    <property type="match status" value="1"/>
</dbReference>
<dbReference type="CDD" id="cd07034">
    <property type="entry name" value="TPP_PYR_PFOR_IOR-alpha_like"/>
    <property type="match status" value="1"/>
</dbReference>
<evidence type="ECO:0000256" key="2">
    <source>
        <dbReference type="ARBA" id="ARBA00023002"/>
    </source>
</evidence>
<sequence length="394" mass="43304">MSRNAFLNGDEAVAYGVKLSRPHVVAAYPITPQTIAVEKISSFVQNGELQCEYMHVESEHSAMACSIGASSVGARTFTATSSQGLLYMAECLPYASGARLPIVMMNANRAIATPWNIYGDQMDVMFLLNAGWVQIFVEDAQEALDMTIQSFKVAEHKAVMAPVMINLDGFVLTHTYEKVNIPSQEAVDQFLPAFTGAPHMMNDETPMSMCISAGNQHNMEFKLKQHRDLLSALEIIESVDREFEEQFGRGYGGAIEGYKHEDAEILLITTGSVTGTARVVVDQLRSEGKRVGLVKLRVVRPFPVAQLGATIKNAKVIGVVDKNISFGYEGTLYTNINSALIQSDIKKETYNFIGGIGGRDITKEAILEMYENLRLASVGESIEKVSYYNVRCAL</sequence>
<dbReference type="InterPro" id="IPR029061">
    <property type="entry name" value="THDP-binding"/>
</dbReference>
<dbReference type="InterPro" id="IPR033412">
    <property type="entry name" value="PFOR_II"/>
</dbReference>
<name>A0ABR9ZZ59_9FIRM</name>